<organism evidence="2 3">
    <name type="scientific">Microbacterium trichothecenolyticum</name>
    <name type="common">Aureobacterium trichothecenolyticum</name>
    <dbReference type="NCBI Taxonomy" id="69370"/>
    <lineage>
        <taxon>Bacteria</taxon>
        <taxon>Bacillati</taxon>
        <taxon>Actinomycetota</taxon>
        <taxon>Actinomycetes</taxon>
        <taxon>Micrococcales</taxon>
        <taxon>Microbacteriaceae</taxon>
        <taxon>Microbacterium</taxon>
    </lineage>
</organism>
<dbReference type="AlphaFoldDB" id="A0A0M2HKR9"/>
<dbReference type="EMBL" id="JYJA01000022">
    <property type="protein sequence ID" value="KJL44972.1"/>
    <property type="molecule type" value="Genomic_DNA"/>
</dbReference>
<gene>
    <name evidence="2" type="ORF">RS82_00479</name>
</gene>
<dbReference type="PATRIC" id="fig|69370.6.peg.503"/>
<evidence type="ECO:0000313" key="2">
    <source>
        <dbReference type="EMBL" id="KJL44972.1"/>
    </source>
</evidence>
<evidence type="ECO:0000313" key="3">
    <source>
        <dbReference type="Proteomes" id="UP000034098"/>
    </source>
</evidence>
<dbReference type="SUPFAM" id="SSF56112">
    <property type="entry name" value="Protein kinase-like (PK-like)"/>
    <property type="match status" value="1"/>
</dbReference>
<proteinExistence type="predicted"/>
<keyword evidence="3" id="KW-1185">Reference proteome</keyword>
<dbReference type="Gene3D" id="3.90.1200.10">
    <property type="match status" value="1"/>
</dbReference>
<evidence type="ECO:0000259" key="1">
    <source>
        <dbReference type="Pfam" id="PF01636"/>
    </source>
</evidence>
<protein>
    <submittedName>
        <fullName evidence="2">Phosphotransferase enzyme family protein</fullName>
    </submittedName>
</protein>
<reference evidence="2 3" key="1">
    <citation type="submission" date="2015-02" db="EMBL/GenBank/DDBJ databases">
        <title>Draft genome sequences of ten Microbacterium spp. with emphasis on heavy metal contaminated environments.</title>
        <authorList>
            <person name="Corretto E."/>
        </authorList>
    </citation>
    <scope>NUCLEOTIDE SEQUENCE [LARGE SCALE GENOMIC DNA]</scope>
    <source>
        <strain evidence="2 3">DSM 8608</strain>
    </source>
</reference>
<dbReference type="GO" id="GO:0016740">
    <property type="term" value="F:transferase activity"/>
    <property type="evidence" value="ECO:0007669"/>
    <property type="project" value="UniProtKB-KW"/>
</dbReference>
<dbReference type="InterPro" id="IPR002575">
    <property type="entry name" value="Aminoglycoside_PTrfase"/>
</dbReference>
<dbReference type="RefSeq" id="WP_045296662.1">
    <property type="nucleotide sequence ID" value="NZ_JYJA01000022.1"/>
</dbReference>
<comment type="caution">
    <text evidence="2">The sequence shown here is derived from an EMBL/GenBank/DDBJ whole genome shotgun (WGS) entry which is preliminary data.</text>
</comment>
<dbReference type="Pfam" id="PF01636">
    <property type="entry name" value="APH"/>
    <property type="match status" value="1"/>
</dbReference>
<keyword evidence="2" id="KW-0808">Transferase</keyword>
<dbReference type="Proteomes" id="UP000034098">
    <property type="component" value="Unassembled WGS sequence"/>
</dbReference>
<sequence>MIADATMVRTDAGTTPHPSVTALRAVGLLGPTELLRAEPTDLSRAHGVWAVHLPDDRRVVVKSGAFTPPADGSTGSAQEGLGAELFVQRMARWCLPLQDAIPSPAAVDEEHGILVVEDLGAGHPASLALVSDTIGDEDAFFRLLGARVGAVHRATAGLPLPPARPPLVLHVLRTVERADSLGLALTTRDLIAFLRAQPALMAAAARLRTPAGRALVHHDLKWDNVAVAPGPSPVIVDWELAGAGDPAWDLGCLVAEHLLRGRSAAAGLPSTGRELVRGYGEAARISSRATGLFAERVALAAVLRLAQFALEVAERSEHGDEEQSHELAGLAIGHQDHLSALTEELRSCLAR</sequence>
<accession>A0A0M2HKR9</accession>
<feature type="domain" description="Aminoglycoside phosphotransferase" evidence="1">
    <location>
        <begin position="57"/>
        <end position="256"/>
    </location>
</feature>
<name>A0A0M2HKR9_MICTR</name>
<dbReference type="InterPro" id="IPR011009">
    <property type="entry name" value="Kinase-like_dom_sf"/>
</dbReference>